<keyword evidence="1" id="KW-0175">Coiled coil</keyword>
<dbReference type="AlphaFoldDB" id="A0A2H1YHT9"/>
<sequence>MNLRYFFTFIIPFIFCFSSSLNGFSQYKFATYTAHQSITEAITLSDKMILGRTLFFEKQAQEKPLMFQHTSVKIGQLNRLSNNVSKYIEELQNQVNTEQILYEMLAENHYKNLLFANDKTLSFKGNQLKIKIDSLYNYAVKINGHQLSQLENFYKGHFKTDTIFYDFDEHELNYFEYLFFDTSNYGIMMAMNCLLLDVKTFQLLYFGTVMSY</sequence>
<evidence type="ECO:0000259" key="2">
    <source>
        <dbReference type="Pfam" id="PF12081"/>
    </source>
</evidence>
<evidence type="ECO:0000313" key="4">
    <source>
        <dbReference type="Proteomes" id="UP000234211"/>
    </source>
</evidence>
<feature type="coiled-coil region" evidence="1">
    <location>
        <begin position="77"/>
        <end position="108"/>
    </location>
</feature>
<organism evidence="3 4">
    <name type="scientific">Tenacibaculum piscium</name>
    <dbReference type="NCBI Taxonomy" id="1458515"/>
    <lineage>
        <taxon>Bacteria</taxon>
        <taxon>Pseudomonadati</taxon>
        <taxon>Bacteroidota</taxon>
        <taxon>Flavobacteriia</taxon>
        <taxon>Flavobacteriales</taxon>
        <taxon>Flavobacteriaceae</taxon>
        <taxon>Tenacibaculum</taxon>
    </lineage>
</organism>
<accession>A0A2H1YHT9</accession>
<evidence type="ECO:0000313" key="3">
    <source>
        <dbReference type="EMBL" id="SOS75038.1"/>
    </source>
</evidence>
<reference evidence="4" key="1">
    <citation type="submission" date="2017-11" db="EMBL/GenBank/DDBJ databases">
        <authorList>
            <person name="Duchaud E."/>
        </authorList>
    </citation>
    <scope>NUCLEOTIDE SEQUENCE [LARGE SCALE GENOMIC DNA]</scope>
    <source>
        <strain evidence="4">Tenacibaculum sp. TNO020</strain>
    </source>
</reference>
<proteinExistence type="predicted"/>
<dbReference type="OrthoDB" id="1187104at2"/>
<name>A0A2H1YHT9_9FLAO</name>
<protein>
    <recommendedName>
        <fullName evidence="2">Gliding motility-associated protein GldM N-terminal domain-containing protein</fullName>
    </recommendedName>
</protein>
<dbReference type="InterPro" id="IPR022720">
    <property type="entry name" value="Motility-assoc_prot_GldM_N"/>
</dbReference>
<dbReference type="EMBL" id="OENF01000038">
    <property type="protein sequence ID" value="SOS75038.1"/>
    <property type="molecule type" value="Genomic_DNA"/>
</dbReference>
<dbReference type="Proteomes" id="UP000234211">
    <property type="component" value="Unassembled WGS sequence"/>
</dbReference>
<dbReference type="Pfam" id="PF12081">
    <property type="entry name" value="GldM_1st"/>
    <property type="match status" value="1"/>
</dbReference>
<evidence type="ECO:0000256" key="1">
    <source>
        <dbReference type="SAM" id="Coils"/>
    </source>
</evidence>
<gene>
    <name evidence="3" type="ORF">TNO020_430042</name>
</gene>
<keyword evidence="4" id="KW-1185">Reference proteome</keyword>
<feature type="domain" description="Gliding motility-associated protein GldM N-terminal" evidence="2">
    <location>
        <begin position="37"/>
        <end position="179"/>
    </location>
</feature>
<dbReference type="RefSeq" id="WP_145993223.1">
    <property type="nucleotide sequence ID" value="NZ_OENF01000038.1"/>
</dbReference>